<evidence type="ECO:0000259" key="9">
    <source>
        <dbReference type="SMART" id="SM00849"/>
    </source>
</evidence>
<keyword evidence="5" id="KW-0862">Zinc</keyword>
<name>A0A7X3FK16_9BACL</name>
<dbReference type="InterPro" id="IPR051013">
    <property type="entry name" value="MBL_superfamily_lactonases"/>
</dbReference>
<dbReference type="OrthoDB" id="333278at2"/>
<reference evidence="10 11" key="1">
    <citation type="journal article" date="2019" name="Microorganisms">
        <title>Paenibacillus lutrae sp. nov., A Chitinolytic Species Isolated from A River Otter in Castril Natural Park, Granada, Spain.</title>
        <authorList>
            <person name="Rodriguez M."/>
            <person name="Reina J.C."/>
            <person name="Bejar V."/>
            <person name="Llamas I."/>
        </authorList>
    </citation>
    <scope>NUCLEOTIDE SEQUENCE [LARGE SCALE GENOMIC DNA]</scope>
    <source>
        <strain evidence="10 11">N10</strain>
    </source>
</reference>
<proteinExistence type="inferred from homology"/>
<comment type="cofactor">
    <cofactor evidence="1">
        <name>Zn(2+)</name>
        <dbReference type="ChEBI" id="CHEBI:29105"/>
    </cofactor>
</comment>
<keyword evidence="3" id="KW-0479">Metal-binding</keyword>
<dbReference type="GO" id="GO:0016787">
    <property type="term" value="F:hydrolase activity"/>
    <property type="evidence" value="ECO:0007669"/>
    <property type="project" value="UniProtKB-KW"/>
</dbReference>
<comment type="caution">
    <text evidence="10">The sequence shown here is derived from an EMBL/GenBank/DDBJ whole genome shotgun (WGS) entry which is preliminary data.</text>
</comment>
<evidence type="ECO:0000313" key="11">
    <source>
        <dbReference type="Proteomes" id="UP000490800"/>
    </source>
</evidence>
<comment type="catalytic activity">
    <reaction evidence="8">
        <text>3',5'-cyclic UMP + H2O = UMP + H(+)</text>
        <dbReference type="Rhea" id="RHEA:70575"/>
        <dbReference type="ChEBI" id="CHEBI:15377"/>
        <dbReference type="ChEBI" id="CHEBI:15378"/>
        <dbReference type="ChEBI" id="CHEBI:57865"/>
        <dbReference type="ChEBI" id="CHEBI:184387"/>
    </reaction>
    <physiologicalReaction direction="left-to-right" evidence="8">
        <dbReference type="Rhea" id="RHEA:70576"/>
    </physiologicalReaction>
</comment>
<organism evidence="10 11">
    <name type="scientific">Paenibacillus lutrae</name>
    <dbReference type="NCBI Taxonomy" id="2078573"/>
    <lineage>
        <taxon>Bacteria</taxon>
        <taxon>Bacillati</taxon>
        <taxon>Bacillota</taxon>
        <taxon>Bacilli</taxon>
        <taxon>Bacillales</taxon>
        <taxon>Paenibacillaceae</taxon>
        <taxon>Paenibacillus</taxon>
    </lineage>
</organism>
<gene>
    <name evidence="10" type="ORF">EDM21_16775</name>
</gene>
<sequence length="249" mass="27910">MIEHPEKGLILFDTGYAPRFMEATRKFPYRIYRWMTPVDMENDFTAADHVRAAGYSPDEVRTIIISHFHADHICGLRDFPNAKFLCSREGYSAVSVRRGFAAVKRAFLPDLMPADFAERAVWIESADRVKLPAEYAPFAEGYDLFGDGKLTAIALPGHADHQIGILLTDGTLPPVLLGADAGWSRKAVQENRLPHPLAFIVFDSSRDYKATFGRLAELCRRNSGLRQVFTHCPESRALCDLPYDGGDCE</sequence>
<comment type="function">
    <text evidence="7">Counteracts the endogenous Pycsar antiviral defense system. Phosphodiesterase that enables metal-dependent hydrolysis of host cyclic nucleotide Pycsar defense signals such as cCMP and cUMP.</text>
</comment>
<protein>
    <submittedName>
        <fullName evidence="10">MBL fold metallo-hydrolase</fullName>
    </submittedName>
</protein>
<evidence type="ECO:0000256" key="5">
    <source>
        <dbReference type="ARBA" id="ARBA00022833"/>
    </source>
</evidence>
<dbReference type="PANTHER" id="PTHR42978:SF2">
    <property type="entry name" value="102 KBASES UNSTABLE REGION: FROM 1 TO 119443"/>
    <property type="match status" value="1"/>
</dbReference>
<comment type="catalytic activity">
    <reaction evidence="6">
        <text>3',5'-cyclic CMP + H2O = CMP + H(+)</text>
        <dbReference type="Rhea" id="RHEA:72675"/>
        <dbReference type="ChEBI" id="CHEBI:15377"/>
        <dbReference type="ChEBI" id="CHEBI:15378"/>
        <dbReference type="ChEBI" id="CHEBI:58003"/>
        <dbReference type="ChEBI" id="CHEBI:60377"/>
    </reaction>
    <physiologicalReaction direction="left-to-right" evidence="6">
        <dbReference type="Rhea" id="RHEA:72676"/>
    </physiologicalReaction>
</comment>
<accession>A0A7X3FK16</accession>
<dbReference type="AlphaFoldDB" id="A0A7X3FK16"/>
<comment type="similarity">
    <text evidence="2">Belongs to the metallo-beta-lactamase superfamily.</text>
</comment>
<dbReference type="InterPro" id="IPR036866">
    <property type="entry name" value="RibonucZ/Hydroxyglut_hydro"/>
</dbReference>
<keyword evidence="4 10" id="KW-0378">Hydrolase</keyword>
<evidence type="ECO:0000256" key="3">
    <source>
        <dbReference type="ARBA" id="ARBA00022723"/>
    </source>
</evidence>
<dbReference type="GO" id="GO:0046872">
    <property type="term" value="F:metal ion binding"/>
    <property type="evidence" value="ECO:0007669"/>
    <property type="project" value="UniProtKB-KW"/>
</dbReference>
<keyword evidence="11" id="KW-1185">Reference proteome</keyword>
<evidence type="ECO:0000256" key="6">
    <source>
        <dbReference type="ARBA" id="ARBA00034221"/>
    </source>
</evidence>
<evidence type="ECO:0000256" key="4">
    <source>
        <dbReference type="ARBA" id="ARBA00022801"/>
    </source>
</evidence>
<dbReference type="InterPro" id="IPR001279">
    <property type="entry name" value="Metallo-B-lactamas"/>
</dbReference>
<dbReference type="Proteomes" id="UP000490800">
    <property type="component" value="Unassembled WGS sequence"/>
</dbReference>
<dbReference type="Gene3D" id="3.60.15.10">
    <property type="entry name" value="Ribonuclease Z/Hydroxyacylglutathione hydrolase-like"/>
    <property type="match status" value="1"/>
</dbReference>
<dbReference type="CDD" id="cd07730">
    <property type="entry name" value="metallo-hydrolase-like_MBL-fold"/>
    <property type="match status" value="1"/>
</dbReference>
<evidence type="ECO:0000256" key="7">
    <source>
        <dbReference type="ARBA" id="ARBA00034301"/>
    </source>
</evidence>
<dbReference type="SMART" id="SM00849">
    <property type="entry name" value="Lactamase_B"/>
    <property type="match status" value="1"/>
</dbReference>
<dbReference type="PANTHER" id="PTHR42978">
    <property type="entry name" value="QUORUM-QUENCHING LACTONASE YTNP-RELATED-RELATED"/>
    <property type="match status" value="1"/>
</dbReference>
<evidence type="ECO:0000256" key="2">
    <source>
        <dbReference type="ARBA" id="ARBA00007749"/>
    </source>
</evidence>
<evidence type="ECO:0000256" key="8">
    <source>
        <dbReference type="ARBA" id="ARBA00048505"/>
    </source>
</evidence>
<dbReference type="Pfam" id="PF00753">
    <property type="entry name" value="Lactamase_B"/>
    <property type="match status" value="1"/>
</dbReference>
<evidence type="ECO:0000313" key="10">
    <source>
        <dbReference type="EMBL" id="MVP01153.1"/>
    </source>
</evidence>
<dbReference type="SUPFAM" id="SSF56281">
    <property type="entry name" value="Metallo-hydrolase/oxidoreductase"/>
    <property type="match status" value="1"/>
</dbReference>
<dbReference type="EMBL" id="RHLK01000010">
    <property type="protein sequence ID" value="MVP01153.1"/>
    <property type="molecule type" value="Genomic_DNA"/>
</dbReference>
<evidence type="ECO:0000256" key="1">
    <source>
        <dbReference type="ARBA" id="ARBA00001947"/>
    </source>
</evidence>
<feature type="domain" description="Metallo-beta-lactamase" evidence="9">
    <location>
        <begin position="1"/>
        <end position="231"/>
    </location>
</feature>